<evidence type="ECO:0000256" key="3">
    <source>
        <dbReference type="ARBA" id="ARBA00022989"/>
    </source>
</evidence>
<reference evidence="7 8" key="1">
    <citation type="journal article" date="2016" name="Genome Announc.">
        <title>Whole-Genome Sequence of Rummeliibacillus stabekisii Strain PP9 Isolated from Antarctic Soil.</title>
        <authorList>
            <person name="da Mota F.F."/>
            <person name="Vollu R.E."/>
            <person name="Jurelevicius D."/>
            <person name="Seldin L."/>
        </authorList>
    </citation>
    <scope>NUCLEOTIDE SEQUENCE [LARGE SCALE GENOMIC DNA]</scope>
    <source>
        <strain evidence="7 8">PP9</strain>
    </source>
</reference>
<keyword evidence="4 5" id="KW-0472">Membrane</keyword>
<comment type="subcellular location">
    <subcellularLocation>
        <location evidence="1">Endomembrane system</location>
        <topology evidence="1">Multi-pass membrane protein</topology>
    </subcellularLocation>
</comment>
<dbReference type="SUPFAM" id="SSF47413">
    <property type="entry name" value="lambda repressor-like DNA-binding domains"/>
    <property type="match status" value="1"/>
</dbReference>
<dbReference type="STRING" id="241244.ATY39_12300"/>
<protein>
    <submittedName>
        <fullName evidence="7">DNA-binding protein</fullName>
    </submittedName>
</protein>
<dbReference type="PROSITE" id="PS50943">
    <property type="entry name" value="HTH_CROC1"/>
    <property type="match status" value="1"/>
</dbReference>
<keyword evidence="2 5" id="KW-0812">Transmembrane</keyword>
<evidence type="ECO:0000313" key="7">
    <source>
        <dbReference type="EMBL" id="AMX00129.1"/>
    </source>
</evidence>
<reference evidence="8" key="2">
    <citation type="submission" date="2016-03" db="EMBL/GenBank/DDBJ databases">
        <authorList>
            <person name="Ploux O."/>
        </authorList>
    </citation>
    <scope>NUCLEOTIDE SEQUENCE [LARGE SCALE GENOMIC DNA]</scope>
    <source>
        <strain evidence="8">PP9</strain>
    </source>
</reference>
<organism evidence="7 8">
    <name type="scientific">Rummeliibacillus stabekisii</name>
    <dbReference type="NCBI Taxonomy" id="241244"/>
    <lineage>
        <taxon>Bacteria</taxon>
        <taxon>Bacillati</taxon>
        <taxon>Bacillota</taxon>
        <taxon>Bacilli</taxon>
        <taxon>Bacillales</taxon>
        <taxon>Caryophanaceae</taxon>
        <taxon>Rummeliibacillus</taxon>
    </lineage>
</organism>
<keyword evidence="8" id="KW-1185">Reference proteome</keyword>
<dbReference type="SMART" id="SM00530">
    <property type="entry name" value="HTH_XRE"/>
    <property type="match status" value="1"/>
</dbReference>
<evidence type="ECO:0000256" key="4">
    <source>
        <dbReference type="ARBA" id="ARBA00023136"/>
    </source>
</evidence>
<dbReference type="GO" id="GO:0003677">
    <property type="term" value="F:DNA binding"/>
    <property type="evidence" value="ECO:0007669"/>
    <property type="project" value="UniProtKB-KW"/>
</dbReference>
<sequence length="214" mass="23931">MAKPNNSSELGLLLRQLLKERSLSMRNFSELTGIDTATISRIINNKRKATPQHLEKFAECLGIPLIKLFEAAGYPLEQNAGELDSDLHVSIGAIQSIFKDSNINDENFSIERVKQKLKSYEAYAETEEGKNTITNGFKQKIQEVGSVGPFINKLKDFHTRFISRKGSIFELALIGSSLLYFIIPVDVIPDYLLPIGYLDDAIAVQLITNALLKQ</sequence>
<keyword evidence="7" id="KW-0238">DNA-binding</keyword>
<dbReference type="OrthoDB" id="9793277at2"/>
<gene>
    <name evidence="7" type="ORF">ATY39_12300</name>
</gene>
<evidence type="ECO:0000313" key="8">
    <source>
        <dbReference type="Proteomes" id="UP000076021"/>
    </source>
</evidence>
<dbReference type="InterPro" id="IPR001387">
    <property type="entry name" value="Cro/C1-type_HTH"/>
</dbReference>
<feature type="transmembrane region" description="Helical" evidence="5">
    <location>
        <begin position="168"/>
        <end position="185"/>
    </location>
</feature>
<evidence type="ECO:0000259" key="6">
    <source>
        <dbReference type="PROSITE" id="PS50943"/>
    </source>
</evidence>
<dbReference type="Pfam" id="PF06803">
    <property type="entry name" value="DUF1232"/>
    <property type="match status" value="1"/>
</dbReference>
<dbReference type="RefSeq" id="WP_066790192.1">
    <property type="nucleotide sequence ID" value="NZ_CP014806.1"/>
</dbReference>
<evidence type="ECO:0000256" key="1">
    <source>
        <dbReference type="ARBA" id="ARBA00004127"/>
    </source>
</evidence>
<keyword evidence="3 5" id="KW-1133">Transmembrane helix</keyword>
<evidence type="ECO:0000256" key="2">
    <source>
        <dbReference type="ARBA" id="ARBA00022692"/>
    </source>
</evidence>
<dbReference type="EMBL" id="CP014806">
    <property type="protein sequence ID" value="AMX00129.1"/>
    <property type="molecule type" value="Genomic_DNA"/>
</dbReference>
<dbReference type="KEGG" id="rst:ATY39_12300"/>
<accession>A0A143HEF3</accession>
<dbReference type="AlphaFoldDB" id="A0A143HEF3"/>
<dbReference type="GO" id="GO:0012505">
    <property type="term" value="C:endomembrane system"/>
    <property type="evidence" value="ECO:0007669"/>
    <property type="project" value="UniProtKB-SubCell"/>
</dbReference>
<dbReference type="Gene3D" id="1.10.260.40">
    <property type="entry name" value="lambda repressor-like DNA-binding domains"/>
    <property type="match status" value="1"/>
</dbReference>
<dbReference type="Proteomes" id="UP000076021">
    <property type="component" value="Chromosome"/>
</dbReference>
<evidence type="ECO:0000256" key="5">
    <source>
        <dbReference type="SAM" id="Phobius"/>
    </source>
</evidence>
<name>A0A143HEF3_9BACL</name>
<dbReference type="Pfam" id="PF01381">
    <property type="entry name" value="HTH_3"/>
    <property type="match status" value="1"/>
</dbReference>
<feature type="domain" description="HTH cro/C1-type" evidence="6">
    <location>
        <begin position="14"/>
        <end position="68"/>
    </location>
</feature>
<proteinExistence type="predicted"/>
<dbReference type="InterPro" id="IPR010652">
    <property type="entry name" value="DUF1232"/>
</dbReference>
<dbReference type="CDD" id="cd00093">
    <property type="entry name" value="HTH_XRE"/>
    <property type="match status" value="1"/>
</dbReference>
<dbReference type="InterPro" id="IPR010982">
    <property type="entry name" value="Lambda_DNA-bd_dom_sf"/>
</dbReference>